<keyword evidence="3" id="KW-1185">Reference proteome</keyword>
<feature type="compositionally biased region" description="Polar residues" evidence="1">
    <location>
        <begin position="334"/>
        <end position="353"/>
    </location>
</feature>
<organism evidence="2 3">
    <name type="scientific">Periconia macrospinosa</name>
    <dbReference type="NCBI Taxonomy" id="97972"/>
    <lineage>
        <taxon>Eukaryota</taxon>
        <taxon>Fungi</taxon>
        <taxon>Dikarya</taxon>
        <taxon>Ascomycota</taxon>
        <taxon>Pezizomycotina</taxon>
        <taxon>Dothideomycetes</taxon>
        <taxon>Pleosporomycetidae</taxon>
        <taxon>Pleosporales</taxon>
        <taxon>Massarineae</taxon>
        <taxon>Periconiaceae</taxon>
        <taxon>Periconia</taxon>
    </lineage>
</organism>
<name>A0A2V1E0N6_9PLEO</name>
<dbReference type="Proteomes" id="UP000244855">
    <property type="component" value="Unassembled WGS sequence"/>
</dbReference>
<reference evidence="2 3" key="1">
    <citation type="journal article" date="2018" name="Sci. Rep.">
        <title>Comparative genomics provides insights into the lifestyle and reveals functional heterogeneity of dark septate endophytic fungi.</title>
        <authorList>
            <person name="Knapp D.G."/>
            <person name="Nemeth J.B."/>
            <person name="Barry K."/>
            <person name="Hainaut M."/>
            <person name="Henrissat B."/>
            <person name="Johnson J."/>
            <person name="Kuo A."/>
            <person name="Lim J.H.P."/>
            <person name="Lipzen A."/>
            <person name="Nolan M."/>
            <person name="Ohm R.A."/>
            <person name="Tamas L."/>
            <person name="Grigoriev I.V."/>
            <person name="Spatafora J.W."/>
            <person name="Nagy L.G."/>
            <person name="Kovacs G.M."/>
        </authorList>
    </citation>
    <scope>NUCLEOTIDE SEQUENCE [LARGE SCALE GENOMIC DNA]</scope>
    <source>
        <strain evidence="2 3">DSE2036</strain>
    </source>
</reference>
<dbReference type="AlphaFoldDB" id="A0A2V1E0N6"/>
<sequence>MNAPAIKLRINLTPDKEHITVVKSAKRQFEAVDSDSETDSEIEFMPRKAAPIKKRKMAPAIPPVEIFEDNDGDDEGEALADEPCKGRPEVAAVGGKTLMAPTMSRKERLVSASADAALIATAIKASDDIYLSDVENPEPIAGTTKPHLFKNVVWGPEATDINYAGSVFPQNPEFRQFVPGRWERQPDGTLLDQKSKLLIKFTDKNGQKRIFTNPPPKDWSCQEAISALNKRCVQQIRRNTAVRFRQVVKAYIPEERQWILDNLKNGKPQNGWKAFVKDFNTQFSGRTIPGHDEPRPERSHSSLTKEVERFGPEFYSKGLIPPGSKTSSKPTTKVSDTASTKTSCKTSDNAPTKTSDKTNTKASTETSSKTSGKTNKKASTKTSDKVTGKTTGKTITKPTGRKSRSK</sequence>
<feature type="compositionally biased region" description="Low complexity" evidence="1">
    <location>
        <begin position="360"/>
        <end position="373"/>
    </location>
</feature>
<protein>
    <submittedName>
        <fullName evidence="2">Uncharacterized protein</fullName>
    </submittedName>
</protein>
<evidence type="ECO:0000313" key="2">
    <source>
        <dbReference type="EMBL" id="PVI04077.1"/>
    </source>
</evidence>
<evidence type="ECO:0000256" key="1">
    <source>
        <dbReference type="SAM" id="MobiDB-lite"/>
    </source>
</evidence>
<feature type="compositionally biased region" description="Low complexity" evidence="1">
    <location>
        <begin position="321"/>
        <end position="333"/>
    </location>
</feature>
<feature type="region of interest" description="Disordered" evidence="1">
    <location>
        <begin position="283"/>
        <end position="406"/>
    </location>
</feature>
<evidence type="ECO:0000313" key="3">
    <source>
        <dbReference type="Proteomes" id="UP000244855"/>
    </source>
</evidence>
<accession>A0A2V1E0N6</accession>
<proteinExistence type="predicted"/>
<feature type="compositionally biased region" description="Basic and acidic residues" evidence="1">
    <location>
        <begin position="289"/>
        <end position="311"/>
    </location>
</feature>
<gene>
    <name evidence="2" type="ORF">DM02DRAFT_693839</name>
</gene>
<dbReference type="OrthoDB" id="3788624at2759"/>
<feature type="compositionally biased region" description="Low complexity" evidence="1">
    <location>
        <begin position="388"/>
        <end position="398"/>
    </location>
</feature>
<dbReference type="EMBL" id="KZ805324">
    <property type="protein sequence ID" value="PVI04077.1"/>
    <property type="molecule type" value="Genomic_DNA"/>
</dbReference>